<protein>
    <submittedName>
        <fullName evidence="5">L-gulonolactone oxidase</fullName>
        <ecNumber evidence="5">1.1.3.8</ecNumber>
    </submittedName>
</protein>
<dbReference type="AlphaFoldDB" id="A0A921TDG4"/>
<evidence type="ECO:0000259" key="4">
    <source>
        <dbReference type="PROSITE" id="PS51387"/>
    </source>
</evidence>
<dbReference type="PROSITE" id="PS51387">
    <property type="entry name" value="FAD_PCMH"/>
    <property type="match status" value="1"/>
</dbReference>
<keyword evidence="3 5" id="KW-0560">Oxidoreductase</keyword>
<reference evidence="5" key="1">
    <citation type="submission" date="2013-03" db="EMBL/GenBank/DDBJ databases">
        <title>Genome Sequence of the Profundibacterium mesophilum strain KAUST100406-0324T from Red Sea, a novel genus in the family Rhodobacteraceae.</title>
        <authorList>
            <person name="Essack M."/>
            <person name="Alam I."/>
            <person name="Lafi F."/>
            <person name="Alawi W."/>
            <person name="Kamanu F."/>
            <person name="Al-Suwailem A."/>
            <person name="Lee O.O."/>
            <person name="Xu Y."/>
            <person name="Bajic V."/>
            <person name="Qian P.-Y."/>
            <person name="Archer J."/>
        </authorList>
    </citation>
    <scope>NUCLEOTIDE SEQUENCE</scope>
    <source>
        <strain evidence="5">KAUST100406-0324</strain>
    </source>
</reference>
<comment type="similarity">
    <text evidence="1">Belongs to the oxygen-dependent FAD-linked oxidoreductase family.</text>
</comment>
<evidence type="ECO:0000313" key="6">
    <source>
        <dbReference type="Proteomes" id="UP000698242"/>
    </source>
</evidence>
<dbReference type="InterPro" id="IPR016166">
    <property type="entry name" value="FAD-bd_PCMH"/>
</dbReference>
<dbReference type="Pfam" id="PF01565">
    <property type="entry name" value="FAD_binding_4"/>
    <property type="match status" value="1"/>
</dbReference>
<keyword evidence="2" id="KW-0274">FAD</keyword>
<dbReference type="Gene3D" id="3.30.465.10">
    <property type="match status" value="1"/>
</dbReference>
<dbReference type="PANTHER" id="PTHR13878">
    <property type="entry name" value="GULONOLACTONE OXIDASE"/>
    <property type="match status" value="1"/>
</dbReference>
<gene>
    <name evidence="5" type="ORF">PMES_00870</name>
</gene>
<feature type="domain" description="FAD-binding PCMH-type" evidence="4">
    <location>
        <begin position="9"/>
        <end position="177"/>
    </location>
</feature>
<dbReference type="GO" id="GO:0050105">
    <property type="term" value="F:L-gulonolactone oxidase activity"/>
    <property type="evidence" value="ECO:0007669"/>
    <property type="project" value="UniProtKB-EC"/>
</dbReference>
<keyword evidence="6" id="KW-1185">Reference proteome</keyword>
<evidence type="ECO:0000256" key="3">
    <source>
        <dbReference type="ARBA" id="ARBA00023002"/>
    </source>
</evidence>
<dbReference type="InterPro" id="IPR016169">
    <property type="entry name" value="FAD-bd_PCMH_sub2"/>
</dbReference>
<dbReference type="EC" id="1.1.3.8" evidence="5"/>
<organism evidence="5 6">
    <name type="scientific">Profundibacterium mesophilum KAUST100406-0324</name>
    <dbReference type="NCBI Taxonomy" id="1037889"/>
    <lineage>
        <taxon>Bacteria</taxon>
        <taxon>Pseudomonadati</taxon>
        <taxon>Pseudomonadota</taxon>
        <taxon>Alphaproteobacteria</taxon>
        <taxon>Rhodobacterales</taxon>
        <taxon>Roseobacteraceae</taxon>
        <taxon>Profundibacterium</taxon>
    </lineage>
</organism>
<accession>A0A921TDG4</accession>
<dbReference type="InterPro" id="IPR036318">
    <property type="entry name" value="FAD-bd_PCMH-like_sf"/>
</dbReference>
<comment type="caution">
    <text evidence="5">The sequence shown here is derived from an EMBL/GenBank/DDBJ whole genome shotgun (WGS) entry which is preliminary data.</text>
</comment>
<dbReference type="GO" id="GO:0071949">
    <property type="term" value="F:FAD binding"/>
    <property type="evidence" value="ECO:0007669"/>
    <property type="project" value="InterPro"/>
</dbReference>
<sequence length="442" mass="47520">MKLTGWGRRTPRATDLLMPRGPEALAAAVASDGGGAIARGNGRAYGDSAIGAQRTISTRHLDRMLAFDPARGQLVAEAGVLLCDIIDAFLPRGWFPAVTPGTKFVTLGGMLAADVHGKNHHRNGGMRHVVDWIDLAGPDGVIRRCGPDRNSELFEWTIGGMGLTGVIVRAAIRLRRVESGWIRQTTRAVPDLAGAMAAFEAAAHAPYSVAWIDCLARGQAAGRALVMLGEHAPAASLPPELRAAPLAVPARRQRKVPPFVPGRILNGRTLRLFNALYHASGRARQGTRLVDWDGFFYPLDAMLGWNRIYGRRGFVQFQCALPLTQAQGGLRALLDALAAAGSGSFLAVLKRLGPQSGPISFPLEGYTLALDFPASARTLALMERLDRITIEHGGRFYLAKDARMSSRTLHRSDPRFATLAALRVAEGLQPGLASAQSERLDL</sequence>
<dbReference type="EMBL" id="APKE01000011">
    <property type="protein sequence ID" value="KAF0676783.1"/>
    <property type="molecule type" value="Genomic_DNA"/>
</dbReference>
<evidence type="ECO:0000256" key="1">
    <source>
        <dbReference type="ARBA" id="ARBA00005466"/>
    </source>
</evidence>
<evidence type="ECO:0000256" key="2">
    <source>
        <dbReference type="ARBA" id="ARBA00022827"/>
    </source>
</evidence>
<dbReference type="SUPFAM" id="SSF56176">
    <property type="entry name" value="FAD-binding/transporter-associated domain-like"/>
    <property type="match status" value="1"/>
</dbReference>
<name>A0A921TDG4_9RHOB</name>
<keyword evidence="2" id="KW-0285">Flavoprotein</keyword>
<dbReference type="InterPro" id="IPR006094">
    <property type="entry name" value="Oxid_FAD_bind_N"/>
</dbReference>
<dbReference type="PANTHER" id="PTHR13878:SF53">
    <property type="entry name" value="CYTOKININ DEHYDROGENASE 6"/>
    <property type="match status" value="1"/>
</dbReference>
<proteinExistence type="inferred from homology"/>
<dbReference type="InterPro" id="IPR050432">
    <property type="entry name" value="FAD-linked_Oxidoreductases_BP"/>
</dbReference>
<evidence type="ECO:0000313" key="5">
    <source>
        <dbReference type="EMBL" id="KAF0676783.1"/>
    </source>
</evidence>
<dbReference type="Proteomes" id="UP000698242">
    <property type="component" value="Unassembled WGS sequence"/>
</dbReference>